<evidence type="ECO:0000256" key="4">
    <source>
        <dbReference type="SAM" id="Phobius"/>
    </source>
</evidence>
<proteinExistence type="predicted"/>
<reference evidence="6 7" key="1">
    <citation type="submission" date="2015-12" db="EMBL/GenBank/DDBJ databases">
        <authorList>
            <person name="Shamseldin A."/>
            <person name="Moawad H."/>
            <person name="Abd El-Rahim W.M."/>
            <person name="Sadowsky M.J."/>
        </authorList>
    </citation>
    <scope>NUCLEOTIDE SEQUENCE [LARGE SCALE GENOMIC DNA]</scope>
    <source>
        <strain evidence="6 7">JC234</strain>
    </source>
</reference>
<keyword evidence="4" id="KW-0472">Membrane</keyword>
<keyword evidence="1" id="KW-0805">Transcription regulation</keyword>
<evidence type="ECO:0000256" key="2">
    <source>
        <dbReference type="ARBA" id="ARBA00023125"/>
    </source>
</evidence>
<evidence type="ECO:0000256" key="1">
    <source>
        <dbReference type="ARBA" id="ARBA00023015"/>
    </source>
</evidence>
<dbReference type="InterPro" id="IPR009057">
    <property type="entry name" value="Homeodomain-like_sf"/>
</dbReference>
<dbReference type="AlphaFoldDB" id="A0A1C1YQP3"/>
<dbReference type="Proteomes" id="UP000094795">
    <property type="component" value="Unassembled WGS sequence"/>
</dbReference>
<dbReference type="PROSITE" id="PS01124">
    <property type="entry name" value="HTH_ARAC_FAMILY_2"/>
    <property type="match status" value="1"/>
</dbReference>
<feature type="transmembrane region" description="Helical" evidence="4">
    <location>
        <begin position="191"/>
        <end position="213"/>
    </location>
</feature>
<dbReference type="InterPro" id="IPR018060">
    <property type="entry name" value="HTH_AraC"/>
</dbReference>
<dbReference type="PANTHER" id="PTHR43280:SF29">
    <property type="entry name" value="ARAC-FAMILY TRANSCRIPTIONAL REGULATOR"/>
    <property type="match status" value="1"/>
</dbReference>
<evidence type="ECO:0000256" key="3">
    <source>
        <dbReference type="ARBA" id="ARBA00023163"/>
    </source>
</evidence>
<gene>
    <name evidence="6" type="ORF">AWJ14_15265</name>
</gene>
<keyword evidence="4" id="KW-1133">Transmembrane helix</keyword>
<keyword evidence="3" id="KW-0804">Transcription</keyword>
<dbReference type="Gene3D" id="1.10.10.60">
    <property type="entry name" value="Homeodomain-like"/>
    <property type="match status" value="1"/>
</dbReference>
<dbReference type="GO" id="GO:0043565">
    <property type="term" value="F:sequence-specific DNA binding"/>
    <property type="evidence" value="ECO:0007669"/>
    <property type="project" value="InterPro"/>
</dbReference>
<feature type="transmembrane region" description="Helical" evidence="4">
    <location>
        <begin position="161"/>
        <end position="185"/>
    </location>
</feature>
<sequence>MQDTVLALPLPLLSALLCAVIAVLVLRLDLGSDKAPVLFSALFALFALQALLVGVRFGYGIDHFVGLQRVLPLFTGPLIYLAFSALAVPAAPFRKMLVWHLGAVIAVILALQALPDRIGPGDWAIGISYVFYVIALLRLWRTGPDGLIHARLDVARDVNRWMLWAAGLLMVTLALDIAIAASFAMQMSAQVSAIISYGTAMLILFLLGVVLVLPRFLKERAARPRTSTTVDAEAARLEAAACELLRSTELYLDPDLSVQRLAKRLHVPVRNLSLAINESKGMNVSQYVNGFRLSHAADLLVSSDDSVAAIMVRSGFLTRSNFYREFQRVYGQTPAAYRQARLQAVDR</sequence>
<feature type="transmembrane region" description="Helical" evidence="4">
    <location>
        <begin position="38"/>
        <end position="59"/>
    </location>
</feature>
<dbReference type="PANTHER" id="PTHR43280">
    <property type="entry name" value="ARAC-FAMILY TRANSCRIPTIONAL REGULATOR"/>
    <property type="match status" value="1"/>
</dbReference>
<dbReference type="GO" id="GO:0003700">
    <property type="term" value="F:DNA-binding transcription factor activity"/>
    <property type="evidence" value="ECO:0007669"/>
    <property type="project" value="InterPro"/>
</dbReference>
<evidence type="ECO:0000313" key="7">
    <source>
        <dbReference type="Proteomes" id="UP000094795"/>
    </source>
</evidence>
<organism evidence="6 7">
    <name type="scientific">Hoeflea olei</name>
    <dbReference type="NCBI Taxonomy" id="1480615"/>
    <lineage>
        <taxon>Bacteria</taxon>
        <taxon>Pseudomonadati</taxon>
        <taxon>Pseudomonadota</taxon>
        <taxon>Alphaproteobacteria</taxon>
        <taxon>Hyphomicrobiales</taxon>
        <taxon>Rhizobiaceae</taxon>
        <taxon>Hoeflea</taxon>
    </lineage>
</organism>
<keyword evidence="2" id="KW-0238">DNA-binding</keyword>
<dbReference type="SMART" id="SM00342">
    <property type="entry name" value="HTH_ARAC"/>
    <property type="match status" value="1"/>
</dbReference>
<protein>
    <recommendedName>
        <fullName evidence="5">HTH araC/xylS-type domain-containing protein</fullName>
    </recommendedName>
</protein>
<dbReference type="Pfam" id="PF12833">
    <property type="entry name" value="HTH_18"/>
    <property type="match status" value="1"/>
</dbReference>
<keyword evidence="4" id="KW-0812">Transmembrane</keyword>
<dbReference type="STRING" id="1480615.AWJ14_15265"/>
<dbReference type="RefSeq" id="WP_066184084.1">
    <property type="nucleotide sequence ID" value="NZ_LQZT01000049.1"/>
</dbReference>
<feature type="transmembrane region" description="Helical" evidence="4">
    <location>
        <begin position="97"/>
        <end position="115"/>
    </location>
</feature>
<dbReference type="EMBL" id="LQZT01000049">
    <property type="protein sequence ID" value="OCW55835.1"/>
    <property type="molecule type" value="Genomic_DNA"/>
</dbReference>
<name>A0A1C1YQP3_9HYPH</name>
<feature type="transmembrane region" description="Helical" evidence="4">
    <location>
        <begin position="71"/>
        <end position="90"/>
    </location>
</feature>
<feature type="transmembrane region" description="Helical" evidence="4">
    <location>
        <begin position="121"/>
        <end position="140"/>
    </location>
</feature>
<evidence type="ECO:0000313" key="6">
    <source>
        <dbReference type="EMBL" id="OCW55835.1"/>
    </source>
</evidence>
<evidence type="ECO:0000259" key="5">
    <source>
        <dbReference type="PROSITE" id="PS01124"/>
    </source>
</evidence>
<feature type="domain" description="HTH araC/xylS-type" evidence="5">
    <location>
        <begin position="242"/>
        <end position="340"/>
    </location>
</feature>
<feature type="transmembrane region" description="Helical" evidence="4">
    <location>
        <begin position="6"/>
        <end position="26"/>
    </location>
</feature>
<accession>A0A1C1YQP3</accession>
<dbReference type="SUPFAM" id="SSF46689">
    <property type="entry name" value="Homeodomain-like"/>
    <property type="match status" value="1"/>
</dbReference>
<dbReference type="OrthoDB" id="345413at2"/>
<comment type="caution">
    <text evidence="6">The sequence shown here is derived from an EMBL/GenBank/DDBJ whole genome shotgun (WGS) entry which is preliminary data.</text>
</comment>
<keyword evidence="7" id="KW-1185">Reference proteome</keyword>